<reference evidence="2 3" key="1">
    <citation type="submission" date="2020-10" db="EMBL/GenBank/DDBJ databases">
        <title>The Coptis chinensis genome and diversification of protoberbering-type alkaloids.</title>
        <authorList>
            <person name="Wang B."/>
            <person name="Shu S."/>
            <person name="Song C."/>
            <person name="Liu Y."/>
        </authorList>
    </citation>
    <scope>NUCLEOTIDE SEQUENCE [LARGE SCALE GENOMIC DNA]</scope>
    <source>
        <strain evidence="2">HL-2020</strain>
        <tissue evidence="2">Leaf</tissue>
    </source>
</reference>
<dbReference type="PANTHER" id="PTHR34222">
    <property type="entry name" value="GAG_PRE-INTEGRS DOMAIN-CONTAINING PROTEIN"/>
    <property type="match status" value="1"/>
</dbReference>
<organism evidence="2 3">
    <name type="scientific">Coptis chinensis</name>
    <dbReference type="NCBI Taxonomy" id="261450"/>
    <lineage>
        <taxon>Eukaryota</taxon>
        <taxon>Viridiplantae</taxon>
        <taxon>Streptophyta</taxon>
        <taxon>Embryophyta</taxon>
        <taxon>Tracheophyta</taxon>
        <taxon>Spermatophyta</taxon>
        <taxon>Magnoliopsida</taxon>
        <taxon>Ranunculales</taxon>
        <taxon>Ranunculaceae</taxon>
        <taxon>Coptidoideae</taxon>
        <taxon>Coptis</taxon>
    </lineage>
</organism>
<keyword evidence="1" id="KW-0175">Coiled coil</keyword>
<dbReference type="OrthoDB" id="1749246at2759"/>
<accession>A0A835IPL8</accession>
<keyword evidence="3" id="KW-1185">Reference proteome</keyword>
<protein>
    <submittedName>
        <fullName evidence="2">Uncharacterized protein</fullName>
    </submittedName>
</protein>
<evidence type="ECO:0000256" key="1">
    <source>
        <dbReference type="SAM" id="Coils"/>
    </source>
</evidence>
<dbReference type="AlphaFoldDB" id="A0A835IPL8"/>
<comment type="caution">
    <text evidence="2">The sequence shown here is derived from an EMBL/GenBank/DDBJ whole genome shotgun (WGS) entry which is preliminary data.</text>
</comment>
<dbReference type="PANTHER" id="PTHR34222:SF79">
    <property type="entry name" value="RETROVIRUS-RELATED POL POLYPROTEIN FROM TRANSPOSON TNT 1-94"/>
    <property type="match status" value="1"/>
</dbReference>
<dbReference type="Proteomes" id="UP000631114">
    <property type="component" value="Unassembled WGS sequence"/>
</dbReference>
<evidence type="ECO:0000313" key="3">
    <source>
        <dbReference type="Proteomes" id="UP000631114"/>
    </source>
</evidence>
<name>A0A835IPL8_9MAGN</name>
<sequence>MLVKKNDSVKVYYGNLKKGWDELAHYKSQFLASISGMTPVIAKELHKASEDEQVYQFLLGLRDEYETLRCQILGTFPLPSPSEAYAMEKKSASSRPLNIEAEKKKILRREMEVAESKRNKAEVERIQARLKELEAISKQKKGLDTKAVRLAEMKKKNRTETIKIASEKKAINTGLKEGEEGYNPFSRRWTRSINYYVSNTAGGDQVAASANGDVAAESGLGVGSGSVVAGVTGVVFTLGCTTFPMAKIPPPFVPSKQ</sequence>
<feature type="coiled-coil region" evidence="1">
    <location>
        <begin position="97"/>
        <end position="143"/>
    </location>
</feature>
<dbReference type="EMBL" id="JADFTS010000002">
    <property type="protein sequence ID" value="KAF9621044.1"/>
    <property type="molecule type" value="Genomic_DNA"/>
</dbReference>
<evidence type="ECO:0000313" key="2">
    <source>
        <dbReference type="EMBL" id="KAF9621044.1"/>
    </source>
</evidence>
<gene>
    <name evidence="2" type="ORF">IFM89_015866</name>
</gene>
<proteinExistence type="predicted"/>